<comment type="caution">
    <text evidence="1">The sequence shown here is derived from an EMBL/GenBank/DDBJ whole genome shotgun (WGS) entry which is preliminary data.</text>
</comment>
<dbReference type="InterPro" id="IPR037066">
    <property type="entry name" value="Plug_dom_sf"/>
</dbReference>
<organism evidence="1 2">
    <name type="scientific">Pedobacter chitinilyticus</name>
    <dbReference type="NCBI Taxonomy" id="2233776"/>
    <lineage>
        <taxon>Bacteria</taxon>
        <taxon>Pseudomonadati</taxon>
        <taxon>Bacteroidota</taxon>
        <taxon>Sphingobacteriia</taxon>
        <taxon>Sphingobacteriales</taxon>
        <taxon>Sphingobacteriaceae</taxon>
        <taxon>Pedobacter</taxon>
    </lineage>
</organism>
<dbReference type="AlphaFoldDB" id="A0A3S3PXE1"/>
<dbReference type="EMBL" id="SAYW01000008">
    <property type="protein sequence ID" value="RWU03978.1"/>
    <property type="molecule type" value="Genomic_DNA"/>
</dbReference>
<evidence type="ECO:0008006" key="3">
    <source>
        <dbReference type="Google" id="ProtNLM"/>
    </source>
</evidence>
<evidence type="ECO:0000313" key="2">
    <source>
        <dbReference type="Proteomes" id="UP000284120"/>
    </source>
</evidence>
<dbReference type="Proteomes" id="UP000284120">
    <property type="component" value="Unassembled WGS sequence"/>
</dbReference>
<reference evidence="1 2" key="1">
    <citation type="submission" date="2018-06" db="EMBL/GenBank/DDBJ databases">
        <title>Pedobacter endophyticus sp. nov., an endophytic bacterium isolated from a leaf of Triticum aestivum.</title>
        <authorList>
            <person name="Zhang L."/>
        </authorList>
    </citation>
    <scope>NUCLEOTIDE SEQUENCE [LARGE SCALE GENOMIC DNA]</scope>
    <source>
        <strain evidence="1 2">CM134L-2</strain>
    </source>
</reference>
<dbReference type="RefSeq" id="WP_113649217.1">
    <property type="nucleotide sequence ID" value="NZ_QMHN01000008.1"/>
</dbReference>
<dbReference type="Gene3D" id="2.170.130.10">
    <property type="entry name" value="TonB-dependent receptor, plug domain"/>
    <property type="match status" value="1"/>
</dbReference>
<dbReference type="SUPFAM" id="SSF56935">
    <property type="entry name" value="Porins"/>
    <property type="match status" value="1"/>
</dbReference>
<evidence type="ECO:0000313" key="1">
    <source>
        <dbReference type="EMBL" id="RWU03978.1"/>
    </source>
</evidence>
<sequence length="94" mass="10096">MLIQLLPKQTVTSDEVVVIGYGTARKKDVTGAVSNLSAKDFNTGTISNPMQQLAGKVSGLTVTQPTGNPNQNVTIRLRGQTSLTGNQSPRYFFQ</sequence>
<protein>
    <recommendedName>
        <fullName evidence="3">TonB-dependent receptor plug domain-containing protein</fullName>
    </recommendedName>
</protein>
<name>A0A3S3PXE1_9SPHI</name>
<gene>
    <name evidence="1" type="ORF">DPV69_20065</name>
</gene>
<proteinExistence type="predicted"/>
<accession>A0A3S3PXE1</accession>
<dbReference type="OrthoDB" id="7432683at2"/>
<keyword evidence="2" id="KW-1185">Reference proteome</keyword>